<reference evidence="1 2" key="1">
    <citation type="submission" date="2020-02" db="EMBL/GenBank/DDBJ databases">
        <authorList>
            <person name="Ma Q."/>
            <person name="Huang Y."/>
            <person name="Song X."/>
            <person name="Pei D."/>
        </authorList>
    </citation>
    <scope>NUCLEOTIDE SEQUENCE [LARGE SCALE GENOMIC DNA]</scope>
    <source>
        <strain evidence="1">Sxm20200214</strain>
        <tissue evidence="1">Leaf</tissue>
    </source>
</reference>
<comment type="caution">
    <text evidence="1">The sequence shown here is derived from an EMBL/GenBank/DDBJ whole genome shotgun (WGS) entry which is preliminary data.</text>
</comment>
<evidence type="ECO:0000313" key="1">
    <source>
        <dbReference type="EMBL" id="KAG2248548.1"/>
    </source>
</evidence>
<dbReference type="AlphaFoldDB" id="A0A8X7PCV2"/>
<evidence type="ECO:0000313" key="2">
    <source>
        <dbReference type="Proteomes" id="UP000886595"/>
    </source>
</evidence>
<name>A0A8X7PCV2_BRACI</name>
<accession>A0A8X7PCV2</accession>
<gene>
    <name evidence="1" type="ORF">Bca52824_088176</name>
</gene>
<sequence>MGQAGASTEQAELMDQVTGISRWIAMEQVTESVMREIAKSIASVQALTWEVIGSQTWESAGVRNRENEMESNRVSDRDIEMKSVTEKSRYRHEATQVFPRIHSLPLTS</sequence>
<proteinExistence type="predicted"/>
<dbReference type="Proteomes" id="UP000886595">
    <property type="component" value="Unassembled WGS sequence"/>
</dbReference>
<dbReference type="EMBL" id="JAAMPC010000017">
    <property type="protein sequence ID" value="KAG2248548.1"/>
    <property type="molecule type" value="Genomic_DNA"/>
</dbReference>
<organism evidence="1 2">
    <name type="scientific">Brassica carinata</name>
    <name type="common">Ethiopian mustard</name>
    <name type="synonym">Abyssinian cabbage</name>
    <dbReference type="NCBI Taxonomy" id="52824"/>
    <lineage>
        <taxon>Eukaryota</taxon>
        <taxon>Viridiplantae</taxon>
        <taxon>Streptophyta</taxon>
        <taxon>Embryophyta</taxon>
        <taxon>Tracheophyta</taxon>
        <taxon>Spermatophyta</taxon>
        <taxon>Magnoliopsida</taxon>
        <taxon>eudicotyledons</taxon>
        <taxon>Gunneridae</taxon>
        <taxon>Pentapetalae</taxon>
        <taxon>rosids</taxon>
        <taxon>malvids</taxon>
        <taxon>Brassicales</taxon>
        <taxon>Brassicaceae</taxon>
        <taxon>Brassiceae</taxon>
        <taxon>Brassica</taxon>
    </lineage>
</organism>
<keyword evidence="2" id="KW-1185">Reference proteome</keyword>
<protein>
    <submittedName>
        <fullName evidence="1">Uncharacterized protein</fullName>
    </submittedName>
</protein>
<dbReference type="OrthoDB" id="10544760at2759"/>